<dbReference type="InterPro" id="IPR028081">
    <property type="entry name" value="Leu-bd"/>
</dbReference>
<dbReference type="EMBL" id="QFFI01000049">
    <property type="protein sequence ID" value="PWG61110.1"/>
    <property type="molecule type" value="Genomic_DNA"/>
</dbReference>
<feature type="domain" description="Leucine-binding protein" evidence="3">
    <location>
        <begin position="35"/>
        <end position="195"/>
    </location>
</feature>
<evidence type="ECO:0000313" key="4">
    <source>
        <dbReference type="EMBL" id="PWG61110.1"/>
    </source>
</evidence>
<protein>
    <submittedName>
        <fullName evidence="4">Branched-chain amino acid ABC transporter substrate-binding protein</fullName>
    </submittedName>
</protein>
<sequence length="418" mass="44822">MRTRTALAGAALAVTALLTGCFGGDSEPGITDERIVIGSVLALNGPASGLGKGMRAGLEAALRGREVRGRRIELRALDDSYQPPKAAESTRRLLDEPPGVFMMAGNVGTPTAQVTLPILKEAGVPAVGFFTGAGVLRPGDGGPILNYRASYRQEVATVVEAALAEGVQPGEVCAYVQNDGYGMAGIIGVREALSRAEAPEPLLDRYDEILARSGERPVRNGIGPVGVYRRNTTDIEPGYRSLKEWEAASGQRCRLVVTVGAYGNIAHFVRYAEQQEEAWVVSAVSFTGADSFRSDLARYGIENRVLMTQVVPSLDADLAIVDEARQALGPDFGFVSLEGYIVGRMILRLLEEMPGDLTRENFMAHAREARFDLGGVAIDFTRDGNQASRFVALNQLTPRGWVAVDASAGVWQQLLAER</sequence>
<dbReference type="Proteomes" id="UP000245474">
    <property type="component" value="Unassembled WGS sequence"/>
</dbReference>
<evidence type="ECO:0000313" key="5">
    <source>
        <dbReference type="Proteomes" id="UP000245474"/>
    </source>
</evidence>
<dbReference type="PANTHER" id="PTHR47235:SF1">
    <property type="entry name" value="BLR6548 PROTEIN"/>
    <property type="match status" value="1"/>
</dbReference>
<comment type="caution">
    <text evidence="4">The sequence shown here is derived from an EMBL/GenBank/DDBJ whole genome shotgun (WGS) entry which is preliminary data.</text>
</comment>
<dbReference type="InterPro" id="IPR028082">
    <property type="entry name" value="Peripla_BP_I"/>
</dbReference>
<dbReference type="Pfam" id="PF13458">
    <property type="entry name" value="Peripla_BP_6"/>
    <property type="match status" value="1"/>
</dbReference>
<dbReference type="PROSITE" id="PS51257">
    <property type="entry name" value="PROKAR_LIPOPROTEIN"/>
    <property type="match status" value="1"/>
</dbReference>
<dbReference type="CDD" id="cd19978">
    <property type="entry name" value="PBP1_ABC_ligand_binding-like"/>
    <property type="match status" value="1"/>
</dbReference>
<gene>
    <name evidence="4" type="ORF">DEM34_18105</name>
</gene>
<evidence type="ECO:0000259" key="3">
    <source>
        <dbReference type="Pfam" id="PF13458"/>
    </source>
</evidence>
<dbReference type="RefSeq" id="WP_109680233.1">
    <property type="nucleotide sequence ID" value="NZ_CP086615.1"/>
</dbReference>
<dbReference type="AlphaFoldDB" id="A0A2U2MW78"/>
<dbReference type="SUPFAM" id="SSF53822">
    <property type="entry name" value="Periplasmic binding protein-like I"/>
    <property type="match status" value="1"/>
</dbReference>
<dbReference type="PANTHER" id="PTHR47235">
    <property type="entry name" value="BLR6548 PROTEIN"/>
    <property type="match status" value="1"/>
</dbReference>
<proteinExistence type="inferred from homology"/>
<evidence type="ECO:0000256" key="1">
    <source>
        <dbReference type="ARBA" id="ARBA00010062"/>
    </source>
</evidence>
<comment type="similarity">
    <text evidence="1">Belongs to the leucine-binding protein family.</text>
</comment>
<organism evidence="4 5">
    <name type="scientific">Sediminicurvatus halobius</name>
    <dbReference type="NCBI Taxonomy" id="2182432"/>
    <lineage>
        <taxon>Bacteria</taxon>
        <taxon>Pseudomonadati</taxon>
        <taxon>Pseudomonadota</taxon>
        <taxon>Gammaproteobacteria</taxon>
        <taxon>Chromatiales</taxon>
        <taxon>Ectothiorhodospiraceae</taxon>
        <taxon>Sediminicurvatus</taxon>
    </lineage>
</organism>
<keyword evidence="2" id="KW-0732">Signal</keyword>
<dbReference type="Gene3D" id="3.40.50.2300">
    <property type="match status" value="2"/>
</dbReference>
<evidence type="ECO:0000256" key="2">
    <source>
        <dbReference type="ARBA" id="ARBA00022729"/>
    </source>
</evidence>
<keyword evidence="5" id="KW-1185">Reference proteome</keyword>
<name>A0A2U2MW78_9GAMM</name>
<reference evidence="4 5" key="1">
    <citation type="submission" date="2018-05" db="EMBL/GenBank/DDBJ databases">
        <title>Spiribacter halobius sp. nov., a moderately halophilic bacterium isolated from marine solar saltern.</title>
        <authorList>
            <person name="Zheng W.-S."/>
            <person name="Lu D.-C."/>
            <person name="Du Z.-J."/>
        </authorList>
    </citation>
    <scope>NUCLEOTIDE SEQUENCE [LARGE SCALE GENOMIC DNA]</scope>
    <source>
        <strain evidence="4 5">E85</strain>
    </source>
</reference>
<accession>A0A2U2MW78</accession>
<dbReference type="OrthoDB" id="9147078at2"/>